<dbReference type="STRING" id="1562970.ING2E5B_0293"/>
<protein>
    <recommendedName>
        <fullName evidence="3">DUF5063 domain-containing protein</fullName>
    </recommendedName>
</protein>
<dbReference type="OrthoDB" id="1116917at2"/>
<proteinExistence type="predicted"/>
<dbReference type="InterPro" id="IPR032025">
    <property type="entry name" value="DUF5063"/>
</dbReference>
<name>A0A098BZL2_9BACT</name>
<gene>
    <name evidence="1" type="ORF">ING2E5B_0293</name>
</gene>
<dbReference type="HOGENOM" id="CLU_1375822_0_0_10"/>
<dbReference type="Pfam" id="PF16702">
    <property type="entry name" value="DUF5063"/>
    <property type="match status" value="1"/>
</dbReference>
<dbReference type="Proteomes" id="UP000032417">
    <property type="component" value="Chromosome 1"/>
</dbReference>
<evidence type="ECO:0000313" key="2">
    <source>
        <dbReference type="Proteomes" id="UP000032417"/>
    </source>
</evidence>
<sequence>MKKRDIDEIIYDKNVIEFLTVAVNFCSYLEAEEKLSRSEWIDKMLKILPLMYMKASMLPDTIETFEEPPAPFVREEDYARVAYTISEIMGEEDVYLDVFMDEMKYSERPISATVSENIADIYQDVRNFVSVYQMELTEQMQSAINICTVNFRTYWGQKLVNVLRPLHSIKSREFENEDYDDFLNMEDSWD</sequence>
<dbReference type="AlphaFoldDB" id="A0A098BZL2"/>
<organism evidence="1 2">
    <name type="scientific">Fermentimonas caenicola</name>
    <dbReference type="NCBI Taxonomy" id="1562970"/>
    <lineage>
        <taxon>Bacteria</taxon>
        <taxon>Pseudomonadati</taxon>
        <taxon>Bacteroidota</taxon>
        <taxon>Bacteroidia</taxon>
        <taxon>Bacteroidales</taxon>
        <taxon>Dysgonomonadaceae</taxon>
        <taxon>Fermentimonas</taxon>
    </lineage>
</organism>
<reference evidence="1 2" key="1">
    <citation type="submission" date="2014-08" db="EMBL/GenBank/DDBJ databases">
        <authorList>
            <person name="Wibberg D."/>
        </authorList>
    </citation>
    <scope>NUCLEOTIDE SEQUENCE [LARGE SCALE GENOMIC DNA]</scope>
    <source>
        <strain evidence="2">ING2-E5B</strain>
    </source>
</reference>
<accession>A0A098BZL2</accession>
<dbReference type="InterPro" id="IPR038312">
    <property type="entry name" value="DUF5063_sf"/>
</dbReference>
<dbReference type="KEGG" id="pbt:ING2E5B_0293"/>
<evidence type="ECO:0000313" key="1">
    <source>
        <dbReference type="EMBL" id="CEA15062.1"/>
    </source>
</evidence>
<dbReference type="Gene3D" id="1.20.120.1550">
    <property type="entry name" value="Protein of unknown function DUF5063"/>
    <property type="match status" value="1"/>
</dbReference>
<keyword evidence="2" id="KW-1185">Reference proteome</keyword>
<evidence type="ECO:0008006" key="3">
    <source>
        <dbReference type="Google" id="ProtNLM"/>
    </source>
</evidence>
<dbReference type="EMBL" id="LN515532">
    <property type="protein sequence ID" value="CEA15062.1"/>
    <property type="molecule type" value="Genomic_DNA"/>
</dbReference>